<keyword evidence="3" id="KW-1185">Reference proteome</keyword>
<accession>M7TJJ1</accession>
<evidence type="ECO:0000256" key="1">
    <source>
        <dbReference type="SAM" id="Phobius"/>
    </source>
</evidence>
<dbReference type="Proteomes" id="UP000012174">
    <property type="component" value="Unassembled WGS sequence"/>
</dbReference>
<keyword evidence="1" id="KW-0812">Transmembrane</keyword>
<feature type="transmembrane region" description="Helical" evidence="1">
    <location>
        <begin position="16"/>
        <end position="39"/>
    </location>
</feature>
<dbReference type="AlphaFoldDB" id="M7TJJ1"/>
<sequence length="258" mass="29617">MPSLSSILSRLQPFGLGWLVVFLSVSTWSNLYVFCWYVRVTPDIVSTIQPVPVVNSLGFGLFLLVISAIFKANWVGAWVQSLVITWFCDRKWKPSRACKDIMQVDSAAWQGAHSSQRGVWIRYQEVLTIKNQVSVLASVIDKATAGVFPTVRRLVDKNCLDMETDYSPKVPRAWNFAFRYGPTAEPRLHLKTFKGQHPWDLGIKENTCQVLGRHWWQRFLFCWQPERVARYGQYGGRDLPYADFIVRNSTGPDQARPD</sequence>
<dbReference type="EMBL" id="KB706559">
    <property type="protein sequence ID" value="EMR66905.1"/>
    <property type="molecule type" value="Genomic_DNA"/>
</dbReference>
<gene>
    <name evidence="2" type="ORF">UCREL1_6108</name>
</gene>
<keyword evidence="1" id="KW-0472">Membrane</keyword>
<keyword evidence="1" id="KW-1133">Transmembrane helix</keyword>
<evidence type="ECO:0000313" key="2">
    <source>
        <dbReference type="EMBL" id="EMR66905.1"/>
    </source>
</evidence>
<protein>
    <submittedName>
        <fullName evidence="2">Uncharacterized protein</fullName>
    </submittedName>
</protein>
<name>M7TJJ1_EUTLA</name>
<evidence type="ECO:0000313" key="3">
    <source>
        <dbReference type="Proteomes" id="UP000012174"/>
    </source>
</evidence>
<proteinExistence type="predicted"/>
<dbReference type="KEGG" id="ela:UCREL1_6108"/>
<dbReference type="OrthoDB" id="5226086at2759"/>
<organism evidence="2 3">
    <name type="scientific">Eutypa lata (strain UCR-EL1)</name>
    <name type="common">Grapevine dieback disease fungus</name>
    <name type="synonym">Eutypa armeniacae</name>
    <dbReference type="NCBI Taxonomy" id="1287681"/>
    <lineage>
        <taxon>Eukaryota</taxon>
        <taxon>Fungi</taxon>
        <taxon>Dikarya</taxon>
        <taxon>Ascomycota</taxon>
        <taxon>Pezizomycotina</taxon>
        <taxon>Sordariomycetes</taxon>
        <taxon>Xylariomycetidae</taxon>
        <taxon>Xylariales</taxon>
        <taxon>Diatrypaceae</taxon>
        <taxon>Eutypa</taxon>
    </lineage>
</organism>
<feature type="transmembrane region" description="Helical" evidence="1">
    <location>
        <begin position="59"/>
        <end position="87"/>
    </location>
</feature>
<reference evidence="3" key="1">
    <citation type="journal article" date="2013" name="Genome Announc.">
        <title>Draft genome sequence of the grapevine dieback fungus Eutypa lata UCR-EL1.</title>
        <authorList>
            <person name="Blanco-Ulate B."/>
            <person name="Rolshausen P.E."/>
            <person name="Cantu D."/>
        </authorList>
    </citation>
    <scope>NUCLEOTIDE SEQUENCE [LARGE SCALE GENOMIC DNA]</scope>
    <source>
        <strain evidence="3">UCR-EL1</strain>
    </source>
</reference>
<dbReference type="HOGENOM" id="CLU_1077805_0_0_1"/>